<protein>
    <recommendedName>
        <fullName evidence="7">ChbG/HpnK family deacetylase</fullName>
    </recommendedName>
</protein>
<sequence>VVRRLIVNADDFGRTTSVSEGVIDAFQNKQVSSTTLLVNTPGTEEAVGLAERNPGLGVGLHF</sequence>
<dbReference type="Pfam" id="PF04794">
    <property type="entry name" value="YdjC"/>
    <property type="match status" value="1"/>
</dbReference>
<evidence type="ECO:0000256" key="2">
    <source>
        <dbReference type="ARBA" id="ARBA00022723"/>
    </source>
</evidence>
<name>A0A382W9K9_9ZZZZ</name>
<reference evidence="6" key="1">
    <citation type="submission" date="2018-05" db="EMBL/GenBank/DDBJ databases">
        <authorList>
            <person name="Lanie J.A."/>
            <person name="Ng W.-L."/>
            <person name="Kazmierczak K.M."/>
            <person name="Andrzejewski T.M."/>
            <person name="Davidsen T.M."/>
            <person name="Wayne K.J."/>
            <person name="Tettelin H."/>
            <person name="Glass J.I."/>
            <person name="Rusch D."/>
            <person name="Podicherti R."/>
            <person name="Tsui H.-C.T."/>
            <person name="Winkler M.E."/>
        </authorList>
    </citation>
    <scope>NUCLEOTIDE SEQUENCE</scope>
</reference>
<evidence type="ECO:0000256" key="1">
    <source>
        <dbReference type="ARBA" id="ARBA00001946"/>
    </source>
</evidence>
<dbReference type="GO" id="GO:0005975">
    <property type="term" value="P:carbohydrate metabolic process"/>
    <property type="evidence" value="ECO:0007669"/>
    <property type="project" value="InterPro"/>
</dbReference>
<keyword evidence="2" id="KW-0479">Metal-binding</keyword>
<dbReference type="InterPro" id="IPR011330">
    <property type="entry name" value="Glyco_hydro/deAcase_b/a-brl"/>
</dbReference>
<gene>
    <name evidence="6" type="ORF">METZ01_LOCUS407672</name>
</gene>
<organism evidence="6">
    <name type="scientific">marine metagenome</name>
    <dbReference type="NCBI Taxonomy" id="408172"/>
    <lineage>
        <taxon>unclassified sequences</taxon>
        <taxon>metagenomes</taxon>
        <taxon>ecological metagenomes</taxon>
    </lineage>
</organism>
<proteinExistence type="predicted"/>
<dbReference type="EMBL" id="UINC01157687">
    <property type="protein sequence ID" value="SVD54818.1"/>
    <property type="molecule type" value="Genomic_DNA"/>
</dbReference>
<dbReference type="SUPFAM" id="SSF88713">
    <property type="entry name" value="Glycoside hydrolase/deacetylase"/>
    <property type="match status" value="1"/>
</dbReference>
<evidence type="ECO:0000256" key="4">
    <source>
        <dbReference type="ARBA" id="ARBA00022842"/>
    </source>
</evidence>
<dbReference type="Gene3D" id="3.20.20.370">
    <property type="entry name" value="Glycoside hydrolase/deacetylase"/>
    <property type="match status" value="1"/>
</dbReference>
<accession>A0A382W9K9</accession>
<dbReference type="GO" id="GO:0046872">
    <property type="term" value="F:metal ion binding"/>
    <property type="evidence" value="ECO:0007669"/>
    <property type="project" value="UniProtKB-KW"/>
</dbReference>
<dbReference type="PANTHER" id="PTHR31609">
    <property type="entry name" value="YDJC DEACETYLASE FAMILY MEMBER"/>
    <property type="match status" value="1"/>
</dbReference>
<dbReference type="GO" id="GO:0016787">
    <property type="term" value="F:hydrolase activity"/>
    <property type="evidence" value="ECO:0007669"/>
    <property type="project" value="UniProtKB-KW"/>
</dbReference>
<evidence type="ECO:0000256" key="3">
    <source>
        <dbReference type="ARBA" id="ARBA00022801"/>
    </source>
</evidence>
<evidence type="ECO:0000256" key="5">
    <source>
        <dbReference type="ARBA" id="ARBA00023277"/>
    </source>
</evidence>
<keyword evidence="3" id="KW-0378">Hydrolase</keyword>
<dbReference type="GO" id="GO:0019213">
    <property type="term" value="F:deacetylase activity"/>
    <property type="evidence" value="ECO:0007669"/>
    <property type="project" value="TreeGrafter"/>
</dbReference>
<dbReference type="AlphaFoldDB" id="A0A382W9K9"/>
<dbReference type="InterPro" id="IPR006879">
    <property type="entry name" value="YdjC-like"/>
</dbReference>
<feature type="non-terminal residue" evidence="6">
    <location>
        <position position="62"/>
    </location>
</feature>
<dbReference type="PANTHER" id="PTHR31609:SF1">
    <property type="entry name" value="CARBOHYDRATE DEACETYLASE"/>
    <property type="match status" value="1"/>
</dbReference>
<feature type="non-terminal residue" evidence="6">
    <location>
        <position position="1"/>
    </location>
</feature>
<keyword evidence="4" id="KW-0460">Magnesium</keyword>
<evidence type="ECO:0000313" key="6">
    <source>
        <dbReference type="EMBL" id="SVD54818.1"/>
    </source>
</evidence>
<keyword evidence="5" id="KW-0119">Carbohydrate metabolism</keyword>
<comment type="cofactor">
    <cofactor evidence="1">
        <name>Mg(2+)</name>
        <dbReference type="ChEBI" id="CHEBI:18420"/>
    </cofactor>
</comment>
<evidence type="ECO:0008006" key="7">
    <source>
        <dbReference type="Google" id="ProtNLM"/>
    </source>
</evidence>